<dbReference type="PRINTS" id="PR00237">
    <property type="entry name" value="GPCRRHODOPSN"/>
</dbReference>
<evidence type="ECO:0000259" key="8">
    <source>
        <dbReference type="PROSITE" id="PS50262"/>
    </source>
</evidence>
<evidence type="ECO:0000313" key="10">
    <source>
        <dbReference type="EMBL" id="KAL3401377.1"/>
    </source>
</evidence>
<evidence type="ECO:0000256" key="2">
    <source>
        <dbReference type="ARBA" id="ARBA00010663"/>
    </source>
</evidence>
<feature type="transmembrane region" description="Helical" evidence="7">
    <location>
        <begin position="333"/>
        <end position="353"/>
    </location>
</feature>
<comment type="subcellular location">
    <subcellularLocation>
        <location evidence="1">Membrane</location>
    </subcellularLocation>
</comment>
<evidence type="ECO:0000256" key="7">
    <source>
        <dbReference type="SAM" id="Phobius"/>
    </source>
</evidence>
<sequence length="428" mass="48013">MATSSWQQVLLRNSSELLRRLNITEDDIEYVNSFGDDWSTSSSAAVSCNCGSCPCDGFIRRLASSYRGYHGYVALVVCGFGTLANLVNLAVLTRRDLRLAPVNRILTGLAGCDVLVMLEYIPFAVYEYIILPEHRLFPYGWAVFVLFHMHFSQLLHTISIALTLTLAVWRYIVVRFPQCSRRWCTPSRCRVALLSNFVASVLACAPSYFVFGIREQRLNEGNGQEVLYHVDASRIPQGQSSSVDGRGLLYKLNFWLLGVLVKLLPCLVLTIISVILIQALYKAKARRRLLCPVSTTAGGQAATDYQQPQHSPVFASSSSASRSERRADRTTRMLLAVLLLFLITEIPQGVLGLLSGLMGDCFFRSCYHSMGEFMDILALFNGAVNFILYCLMSRQFRQAFGQLFRSSRIVAKWQPACTHQTELQSTYV</sequence>
<evidence type="ECO:0008006" key="12">
    <source>
        <dbReference type="Google" id="ProtNLM"/>
    </source>
</evidence>
<dbReference type="Pfam" id="PF10324">
    <property type="entry name" value="7TM_GPCR_Srw"/>
    <property type="match status" value="2"/>
</dbReference>
<feature type="transmembrane region" description="Helical" evidence="7">
    <location>
        <begin position="151"/>
        <end position="172"/>
    </location>
</feature>
<dbReference type="CDD" id="cd14978">
    <property type="entry name" value="7tmA_FMRFamide_R-like"/>
    <property type="match status" value="1"/>
</dbReference>
<evidence type="ECO:0000259" key="9">
    <source>
        <dbReference type="PROSITE" id="PS50868"/>
    </source>
</evidence>
<dbReference type="AlphaFoldDB" id="A0ABD2X7U0"/>
<dbReference type="PROSITE" id="PS50868">
    <property type="entry name" value="POST_SET"/>
    <property type="match status" value="1"/>
</dbReference>
<evidence type="ECO:0000256" key="1">
    <source>
        <dbReference type="ARBA" id="ARBA00004370"/>
    </source>
</evidence>
<feature type="transmembrane region" description="Helical" evidence="7">
    <location>
        <begin position="105"/>
        <end position="131"/>
    </location>
</feature>
<dbReference type="SUPFAM" id="SSF81321">
    <property type="entry name" value="Family A G protein-coupled receptor-like"/>
    <property type="match status" value="1"/>
</dbReference>
<dbReference type="Gene3D" id="1.20.1070.10">
    <property type="entry name" value="Rhodopsin 7-helix transmembrane proteins"/>
    <property type="match status" value="1"/>
</dbReference>
<name>A0ABD2X7U0_9HYME</name>
<feature type="transmembrane region" description="Helical" evidence="7">
    <location>
        <begin position="72"/>
        <end position="93"/>
    </location>
</feature>
<keyword evidence="4 7" id="KW-1133">Transmembrane helix</keyword>
<dbReference type="InterPro" id="IPR053219">
    <property type="entry name" value="GPCR_Dmsr-1"/>
</dbReference>
<dbReference type="InterPro" id="IPR019427">
    <property type="entry name" value="7TM_GPCR_serpentine_rcpt_Srw"/>
</dbReference>
<feature type="domain" description="G-protein coupled receptors family 1 profile" evidence="8">
    <location>
        <begin position="84"/>
        <end position="389"/>
    </location>
</feature>
<dbReference type="GO" id="GO:0003824">
    <property type="term" value="F:catalytic activity"/>
    <property type="evidence" value="ECO:0007669"/>
    <property type="project" value="UniProtKB-ARBA"/>
</dbReference>
<dbReference type="PROSITE" id="PS50262">
    <property type="entry name" value="G_PROTEIN_RECEP_F1_2"/>
    <property type="match status" value="1"/>
</dbReference>
<proteinExistence type="inferred from homology"/>
<keyword evidence="11" id="KW-1185">Reference proteome</keyword>
<feature type="region of interest" description="Disordered" evidence="6">
    <location>
        <begin position="302"/>
        <end position="325"/>
    </location>
</feature>
<dbReference type="InterPro" id="IPR003616">
    <property type="entry name" value="Post-SET_dom"/>
</dbReference>
<dbReference type="PANTHER" id="PTHR46273">
    <property type="entry name" value="MYOSUPPRESSIN RECEPTOR 1, ISOFORM B-RELATED"/>
    <property type="match status" value="1"/>
</dbReference>
<evidence type="ECO:0000256" key="5">
    <source>
        <dbReference type="ARBA" id="ARBA00023136"/>
    </source>
</evidence>
<feature type="transmembrane region" description="Helical" evidence="7">
    <location>
        <begin position="193"/>
        <end position="211"/>
    </location>
</feature>
<dbReference type="InterPro" id="IPR017452">
    <property type="entry name" value="GPCR_Rhodpsn_7TM"/>
</dbReference>
<gene>
    <name evidence="10" type="ORF">TKK_005506</name>
</gene>
<organism evidence="10 11">
    <name type="scientific">Trichogramma kaykai</name>
    <dbReference type="NCBI Taxonomy" id="54128"/>
    <lineage>
        <taxon>Eukaryota</taxon>
        <taxon>Metazoa</taxon>
        <taxon>Ecdysozoa</taxon>
        <taxon>Arthropoda</taxon>
        <taxon>Hexapoda</taxon>
        <taxon>Insecta</taxon>
        <taxon>Pterygota</taxon>
        <taxon>Neoptera</taxon>
        <taxon>Endopterygota</taxon>
        <taxon>Hymenoptera</taxon>
        <taxon>Apocrita</taxon>
        <taxon>Proctotrupomorpha</taxon>
        <taxon>Chalcidoidea</taxon>
        <taxon>Trichogrammatidae</taxon>
        <taxon>Trichogramma</taxon>
    </lineage>
</organism>
<keyword evidence="3 7" id="KW-0812">Transmembrane</keyword>
<dbReference type="Proteomes" id="UP001627154">
    <property type="component" value="Unassembled WGS sequence"/>
</dbReference>
<dbReference type="PANTHER" id="PTHR46273:SF4">
    <property type="entry name" value="AT19640P"/>
    <property type="match status" value="1"/>
</dbReference>
<reference evidence="10 11" key="1">
    <citation type="journal article" date="2024" name="bioRxiv">
        <title>A reference genome for Trichogramma kaykai: A tiny desert-dwelling parasitoid wasp with competing sex-ratio distorters.</title>
        <authorList>
            <person name="Culotta J."/>
            <person name="Lindsey A.R."/>
        </authorList>
    </citation>
    <scope>NUCLEOTIDE SEQUENCE [LARGE SCALE GENOMIC DNA]</scope>
    <source>
        <strain evidence="10 11">KSX58</strain>
    </source>
</reference>
<evidence type="ECO:0000256" key="3">
    <source>
        <dbReference type="ARBA" id="ARBA00022692"/>
    </source>
</evidence>
<evidence type="ECO:0000256" key="6">
    <source>
        <dbReference type="SAM" id="MobiDB-lite"/>
    </source>
</evidence>
<keyword evidence="5 7" id="KW-0472">Membrane</keyword>
<dbReference type="InterPro" id="IPR000276">
    <property type="entry name" value="GPCR_Rhodpsn"/>
</dbReference>
<feature type="transmembrane region" description="Helical" evidence="7">
    <location>
        <begin position="373"/>
        <end position="392"/>
    </location>
</feature>
<feature type="domain" description="Post-SET" evidence="9">
    <location>
        <begin position="44"/>
        <end position="60"/>
    </location>
</feature>
<feature type="transmembrane region" description="Helical" evidence="7">
    <location>
        <begin position="254"/>
        <end position="281"/>
    </location>
</feature>
<evidence type="ECO:0000256" key="4">
    <source>
        <dbReference type="ARBA" id="ARBA00022989"/>
    </source>
</evidence>
<comment type="caution">
    <text evidence="10">The sequence shown here is derived from an EMBL/GenBank/DDBJ whole genome shotgun (WGS) entry which is preliminary data.</text>
</comment>
<comment type="similarity">
    <text evidence="2">Belongs to the G-protein coupled receptor 1 family.</text>
</comment>
<evidence type="ECO:0000313" key="11">
    <source>
        <dbReference type="Proteomes" id="UP001627154"/>
    </source>
</evidence>
<dbReference type="EMBL" id="JBJJXI010000046">
    <property type="protein sequence ID" value="KAL3401377.1"/>
    <property type="molecule type" value="Genomic_DNA"/>
</dbReference>
<accession>A0ABD2X7U0</accession>
<protein>
    <recommendedName>
        <fullName evidence="12">G-protein coupled receptors family 1 profile domain-containing protein</fullName>
    </recommendedName>
</protein>
<dbReference type="GO" id="GO:0016020">
    <property type="term" value="C:membrane"/>
    <property type="evidence" value="ECO:0007669"/>
    <property type="project" value="UniProtKB-SubCell"/>
</dbReference>